<dbReference type="EMBL" id="LR797023">
    <property type="protein sequence ID" value="CAB4180829.1"/>
    <property type="molecule type" value="Genomic_DNA"/>
</dbReference>
<name>A0A6J5MTY4_9CAUD</name>
<proteinExistence type="predicted"/>
<accession>A0A6J5MTY4</accession>
<dbReference type="EMBL" id="LR797353">
    <property type="protein sequence ID" value="CAB4204943.1"/>
    <property type="molecule type" value="Genomic_DNA"/>
</dbReference>
<organism evidence="1">
    <name type="scientific">uncultured Caudovirales phage</name>
    <dbReference type="NCBI Taxonomy" id="2100421"/>
    <lineage>
        <taxon>Viruses</taxon>
        <taxon>Duplodnaviria</taxon>
        <taxon>Heunggongvirae</taxon>
        <taxon>Uroviricota</taxon>
        <taxon>Caudoviricetes</taxon>
        <taxon>Peduoviridae</taxon>
        <taxon>Maltschvirus</taxon>
        <taxon>Maltschvirus maltsch</taxon>
    </lineage>
</organism>
<evidence type="ECO:0000313" key="3">
    <source>
        <dbReference type="EMBL" id="CAB4195188.1"/>
    </source>
</evidence>
<dbReference type="EMBL" id="LR798367">
    <property type="protein sequence ID" value="CAB5226608.1"/>
    <property type="molecule type" value="Genomic_DNA"/>
</dbReference>
<reference evidence="1" key="1">
    <citation type="submission" date="2020-04" db="EMBL/GenBank/DDBJ databases">
        <authorList>
            <person name="Chiriac C."/>
            <person name="Salcher M."/>
            <person name="Ghai R."/>
            <person name="Kavagutti S V."/>
        </authorList>
    </citation>
    <scope>NUCLEOTIDE SEQUENCE</scope>
</reference>
<dbReference type="EMBL" id="LR797236">
    <property type="protein sequence ID" value="CAB4195188.1"/>
    <property type="molecule type" value="Genomic_DNA"/>
</dbReference>
<evidence type="ECO:0000313" key="2">
    <source>
        <dbReference type="EMBL" id="CAB4180829.1"/>
    </source>
</evidence>
<evidence type="ECO:0000313" key="1">
    <source>
        <dbReference type="EMBL" id="CAB4150198.1"/>
    </source>
</evidence>
<protein>
    <submittedName>
        <fullName evidence="1">Uncharacterized protein</fullName>
    </submittedName>
</protein>
<evidence type="ECO:0000313" key="5">
    <source>
        <dbReference type="EMBL" id="CAB5226608.1"/>
    </source>
</evidence>
<dbReference type="EMBL" id="LR796540">
    <property type="protein sequence ID" value="CAB4150198.1"/>
    <property type="molecule type" value="Genomic_DNA"/>
</dbReference>
<sequence>MATTTKTMARVAATTNTGTTLYTVPASTTAVVTNIVVANTAATAGSFTLALDSVALFSAVSIAANTTVAIDLKQNLTTGKTITGGASATTVSFHISGVEIS</sequence>
<gene>
    <name evidence="2" type="ORF">UFOVP1063_13</name>
    <name evidence="3" type="ORF">UFOVP1285_9</name>
    <name evidence="4" type="ORF">UFOVP1405_9</name>
    <name evidence="5" type="ORF">UFOVP1513_11</name>
    <name evidence="1" type="ORF">UFOVP563_7</name>
</gene>
<evidence type="ECO:0000313" key="4">
    <source>
        <dbReference type="EMBL" id="CAB4204943.1"/>
    </source>
</evidence>